<dbReference type="GO" id="GO:0008168">
    <property type="term" value="F:methyltransferase activity"/>
    <property type="evidence" value="ECO:0007669"/>
    <property type="project" value="UniProtKB-KW"/>
</dbReference>
<dbReference type="AlphaFoldDB" id="A0A7V8NUB1"/>
<name>A0A7V8NUB1_9BACT</name>
<evidence type="ECO:0000313" key="2">
    <source>
        <dbReference type="Proteomes" id="UP000567293"/>
    </source>
</evidence>
<protein>
    <submittedName>
        <fullName evidence="1">Methyltransferase domain-containing protein</fullName>
    </submittedName>
</protein>
<dbReference type="Pfam" id="PF13489">
    <property type="entry name" value="Methyltransf_23"/>
    <property type="match status" value="1"/>
</dbReference>
<evidence type="ECO:0000313" key="1">
    <source>
        <dbReference type="EMBL" id="MBA0087563.1"/>
    </source>
</evidence>
<comment type="caution">
    <text evidence="1">The sequence shown here is derived from an EMBL/GenBank/DDBJ whole genome shotgun (WGS) entry which is preliminary data.</text>
</comment>
<keyword evidence="2" id="KW-1185">Reference proteome</keyword>
<dbReference type="Gene3D" id="3.40.50.150">
    <property type="entry name" value="Vaccinia Virus protein VP39"/>
    <property type="match status" value="1"/>
</dbReference>
<dbReference type="InterPro" id="IPR029063">
    <property type="entry name" value="SAM-dependent_MTases_sf"/>
</dbReference>
<dbReference type="SUPFAM" id="SSF53335">
    <property type="entry name" value="S-adenosyl-L-methionine-dependent methyltransferases"/>
    <property type="match status" value="1"/>
</dbReference>
<dbReference type="EMBL" id="JACDQQ010002067">
    <property type="protein sequence ID" value="MBA0087563.1"/>
    <property type="molecule type" value="Genomic_DNA"/>
</dbReference>
<reference evidence="1" key="1">
    <citation type="submission" date="2020-06" db="EMBL/GenBank/DDBJ databases">
        <title>Legume-microbial interactions unlock mineral nutrients during tropical forest succession.</title>
        <authorList>
            <person name="Epihov D.Z."/>
        </authorList>
    </citation>
    <scope>NUCLEOTIDE SEQUENCE [LARGE SCALE GENOMIC DNA]</scope>
    <source>
        <strain evidence="1">Pan2503</strain>
    </source>
</reference>
<accession>A0A7V8NUB1</accession>
<dbReference type="CDD" id="cd02440">
    <property type="entry name" value="AdoMet_MTases"/>
    <property type="match status" value="1"/>
</dbReference>
<dbReference type="GO" id="GO:0032259">
    <property type="term" value="P:methylation"/>
    <property type="evidence" value="ECO:0007669"/>
    <property type="project" value="UniProtKB-KW"/>
</dbReference>
<dbReference type="Proteomes" id="UP000567293">
    <property type="component" value="Unassembled WGS sequence"/>
</dbReference>
<gene>
    <name evidence="1" type="ORF">HRJ53_21470</name>
</gene>
<organism evidence="1 2">
    <name type="scientific">Candidatus Acidiferrum panamense</name>
    <dbReference type="NCBI Taxonomy" id="2741543"/>
    <lineage>
        <taxon>Bacteria</taxon>
        <taxon>Pseudomonadati</taxon>
        <taxon>Acidobacteriota</taxon>
        <taxon>Terriglobia</taxon>
        <taxon>Candidatus Acidiferrales</taxon>
        <taxon>Candidatus Acidiferrum</taxon>
    </lineage>
</organism>
<keyword evidence="1" id="KW-0489">Methyltransferase</keyword>
<keyword evidence="1" id="KW-0808">Transferase</keyword>
<proteinExistence type="predicted"/>
<sequence length="296" mass="33341">MALRYARFLNTVVDGTEYREPADDAPIVAPPEPNGAGVWEYVRGWAVAEEAQQYVETHQTRLAKTLAITPPGGASDRVLELGCYLKITPALKNRLGYGEVRGCYYGKLGRVDERLVLSENGETFACSIDLFDAERDPFPYPDGHYATVLCCELIEHLSADPMHLMSEINRILKPGGYLVLTTPNAVALSAIAGILNGLHPGFFPAYLRSSRASQGDQRHHREYTPREIEQLVETSGFEVTRLETGEFRDRPHPEFGWVRHLLRRYWLDTELRGEGIYAVGRKAGAVRERYPAWLYS</sequence>